<dbReference type="PRINTS" id="PR00503">
    <property type="entry name" value="BROMODOMAIN"/>
</dbReference>
<comment type="caution">
    <text evidence="8">The sequence shown here is derived from an EMBL/GenBank/DDBJ whole genome shotgun (WGS) entry which is preliminary data.</text>
</comment>
<name>A0AAU9I8T5_9CILI</name>
<dbReference type="Gene3D" id="1.20.920.10">
    <property type="entry name" value="Bromodomain-like"/>
    <property type="match status" value="1"/>
</dbReference>
<accession>A0AAU9I8T5</accession>
<feature type="domain" description="NET" evidence="7">
    <location>
        <begin position="223"/>
        <end position="301"/>
    </location>
</feature>
<dbReference type="Pfam" id="PF17035">
    <property type="entry name" value="BET"/>
    <property type="match status" value="1"/>
</dbReference>
<keyword evidence="3" id="KW-0804">Transcription</keyword>
<keyword evidence="2 4" id="KW-0103">Bromodomain</keyword>
<feature type="region of interest" description="Disordered" evidence="5">
    <location>
        <begin position="337"/>
        <end position="401"/>
    </location>
</feature>
<dbReference type="SMART" id="SM00297">
    <property type="entry name" value="BROMO"/>
    <property type="match status" value="1"/>
</dbReference>
<dbReference type="PROSITE" id="PS00633">
    <property type="entry name" value="BROMODOMAIN_1"/>
    <property type="match status" value="1"/>
</dbReference>
<evidence type="ECO:0000259" key="6">
    <source>
        <dbReference type="PROSITE" id="PS50014"/>
    </source>
</evidence>
<protein>
    <recommendedName>
        <fullName evidence="10">Bromodomain containing protein</fullName>
    </recommendedName>
</protein>
<dbReference type="PANTHER" id="PTHR45926">
    <property type="entry name" value="OSJNBA0053K19.4 PROTEIN"/>
    <property type="match status" value="1"/>
</dbReference>
<dbReference type="Gene3D" id="1.20.1270.220">
    <property type="match status" value="1"/>
</dbReference>
<dbReference type="InterPro" id="IPR018359">
    <property type="entry name" value="Bromodomain_CS"/>
</dbReference>
<dbReference type="SUPFAM" id="SSF47370">
    <property type="entry name" value="Bromodomain"/>
    <property type="match status" value="1"/>
</dbReference>
<organism evidence="8 9">
    <name type="scientific">Blepharisma stoltei</name>
    <dbReference type="NCBI Taxonomy" id="1481888"/>
    <lineage>
        <taxon>Eukaryota</taxon>
        <taxon>Sar</taxon>
        <taxon>Alveolata</taxon>
        <taxon>Ciliophora</taxon>
        <taxon>Postciliodesmatophora</taxon>
        <taxon>Heterotrichea</taxon>
        <taxon>Heterotrichida</taxon>
        <taxon>Blepharismidae</taxon>
        <taxon>Blepharisma</taxon>
    </lineage>
</organism>
<feature type="compositionally biased region" description="Low complexity" evidence="5">
    <location>
        <begin position="380"/>
        <end position="395"/>
    </location>
</feature>
<dbReference type="InterPro" id="IPR038336">
    <property type="entry name" value="NET_sf"/>
</dbReference>
<evidence type="ECO:0000259" key="7">
    <source>
        <dbReference type="PROSITE" id="PS51525"/>
    </source>
</evidence>
<evidence type="ECO:0000256" key="5">
    <source>
        <dbReference type="SAM" id="MobiDB-lite"/>
    </source>
</evidence>
<evidence type="ECO:0000256" key="4">
    <source>
        <dbReference type="PROSITE-ProRule" id="PRU00035"/>
    </source>
</evidence>
<evidence type="ECO:0000313" key="8">
    <source>
        <dbReference type="EMBL" id="CAG9310891.1"/>
    </source>
</evidence>
<dbReference type="Pfam" id="PF00439">
    <property type="entry name" value="Bromodomain"/>
    <property type="match status" value="1"/>
</dbReference>
<reference evidence="8" key="1">
    <citation type="submission" date="2021-09" db="EMBL/GenBank/DDBJ databases">
        <authorList>
            <consortium name="AG Swart"/>
            <person name="Singh M."/>
            <person name="Singh A."/>
            <person name="Seah K."/>
            <person name="Emmerich C."/>
        </authorList>
    </citation>
    <scope>NUCLEOTIDE SEQUENCE</scope>
    <source>
        <strain evidence="8">ATCC30299</strain>
    </source>
</reference>
<dbReference type="EMBL" id="CAJZBQ010000003">
    <property type="protein sequence ID" value="CAG9310891.1"/>
    <property type="molecule type" value="Genomic_DNA"/>
</dbReference>
<evidence type="ECO:0000256" key="2">
    <source>
        <dbReference type="ARBA" id="ARBA00023117"/>
    </source>
</evidence>
<feature type="domain" description="Bromo" evidence="6">
    <location>
        <begin position="89"/>
        <end position="159"/>
    </location>
</feature>
<dbReference type="PROSITE" id="PS50014">
    <property type="entry name" value="BROMODOMAIN_2"/>
    <property type="match status" value="1"/>
</dbReference>
<sequence length="429" mass="49064">MEFTSSQLLALNAKLPSGFKINTIVKKESKNKHRKSELENLDFNNIYIPREKELRPARVKRQVSIDSFDTLPKQSDSFKKIYKILQAIKKHDYSEPFLEPVNPKLVPDYHTVIKEPMDLSTVEKKLRAGEYETGYHFAMDMRLIWSNSFQYNAKNSDLYAMTMELSSHFETLMKGNENVMLADKQDVMQDLYQKIEKLSKGMKEIQANKANPQAATTSSIVKVPAKPPVEKPMTLNEKKVLCSNIKKLDPKYLKGVLDIVQECMNVQGEELEFDIDKLPSNVCRELEKYVKQCLANASRSQSKKKTKSINIDGMKSIQEMTSSRLKDLDQQLEQLSQNKKPDTQPPQQPAVAEESSSDSSSSSSSEDEEELPMPTNNEAQQQQIFQNPYNQQIQPSTWSMFGSTMDGFQDFSVGGFGSLYDFDKTDYFK</sequence>
<dbReference type="InterPro" id="IPR036427">
    <property type="entry name" value="Bromodomain-like_sf"/>
</dbReference>
<dbReference type="InterPro" id="IPR027353">
    <property type="entry name" value="NET_dom"/>
</dbReference>
<evidence type="ECO:0000256" key="3">
    <source>
        <dbReference type="ARBA" id="ARBA00023163"/>
    </source>
</evidence>
<evidence type="ECO:0008006" key="10">
    <source>
        <dbReference type="Google" id="ProtNLM"/>
    </source>
</evidence>
<dbReference type="PROSITE" id="PS51525">
    <property type="entry name" value="NET"/>
    <property type="match status" value="1"/>
</dbReference>
<gene>
    <name evidence="8" type="ORF">BSTOLATCC_MIC2605</name>
</gene>
<dbReference type="Proteomes" id="UP001162131">
    <property type="component" value="Unassembled WGS sequence"/>
</dbReference>
<proteinExistence type="predicted"/>
<keyword evidence="1" id="KW-0805">Transcription regulation</keyword>
<evidence type="ECO:0000256" key="1">
    <source>
        <dbReference type="ARBA" id="ARBA00023015"/>
    </source>
</evidence>
<feature type="compositionally biased region" description="Low complexity" evidence="5">
    <location>
        <begin position="353"/>
        <end position="364"/>
    </location>
</feature>
<dbReference type="InterPro" id="IPR001487">
    <property type="entry name" value="Bromodomain"/>
</dbReference>
<evidence type="ECO:0000313" key="9">
    <source>
        <dbReference type="Proteomes" id="UP001162131"/>
    </source>
</evidence>
<keyword evidence="9" id="KW-1185">Reference proteome</keyword>
<dbReference type="AlphaFoldDB" id="A0AAU9I8T5"/>